<keyword evidence="1" id="KW-0472">Membrane</keyword>
<sequence>MGIGGMERLHRHLCRFIAIDILLLVLLLTTTNTSGSPTISLFYFIVLLVLIPLGVICLALMIRRRPHGIGVGISCLGLTGSAFLLLGGLGVVGYLTDNSDAILLPAVLTLLGISTLRRIPAMRNPSYVTWYGNQNDGGVTAVVAGHEVLATCPTCHSILAVIPDGLSTSDRCPNCGMALVRSEEE</sequence>
<feature type="transmembrane region" description="Helical" evidence="1">
    <location>
        <begin position="41"/>
        <end position="62"/>
    </location>
</feature>
<feature type="transmembrane region" description="Helical" evidence="1">
    <location>
        <begin position="69"/>
        <end position="95"/>
    </location>
</feature>
<keyword evidence="1" id="KW-1133">Transmembrane helix</keyword>
<reference evidence="2" key="1">
    <citation type="journal article" date="2014" name="Genome Biol. Evol.">
        <title>Pangenome evidence for extensive interdomain horizontal transfer affecting lineage core and shell genes in uncultured planktonic thaumarchaeota and euryarchaeota.</title>
        <authorList>
            <person name="Deschamps P."/>
            <person name="Zivanovic Y."/>
            <person name="Moreira D."/>
            <person name="Rodriguez-Valera F."/>
            <person name="Lopez-Garcia P."/>
        </authorList>
    </citation>
    <scope>NUCLEOTIDE SEQUENCE</scope>
</reference>
<dbReference type="EMBL" id="KF901155">
    <property type="protein sequence ID" value="AIF20116.1"/>
    <property type="molecule type" value="Genomic_DNA"/>
</dbReference>
<evidence type="ECO:0000313" key="2">
    <source>
        <dbReference type="EMBL" id="AIF20116.1"/>
    </source>
</evidence>
<feature type="transmembrane region" description="Helical" evidence="1">
    <location>
        <begin position="12"/>
        <end position="29"/>
    </location>
</feature>
<protein>
    <submittedName>
        <fullName evidence="2">Uncharacterized protein</fullName>
    </submittedName>
</protein>
<evidence type="ECO:0000256" key="1">
    <source>
        <dbReference type="SAM" id="Phobius"/>
    </source>
</evidence>
<dbReference type="AlphaFoldDB" id="A0A075HUT9"/>
<name>A0A075HUT9_9EURY</name>
<keyword evidence="1" id="KW-0812">Transmembrane</keyword>
<feature type="transmembrane region" description="Helical" evidence="1">
    <location>
        <begin position="101"/>
        <end position="119"/>
    </location>
</feature>
<proteinExistence type="predicted"/>
<organism evidence="2">
    <name type="scientific">uncultured marine group II/III euryarchaeote KM3_88_D11</name>
    <dbReference type="NCBI Taxonomy" id="1456535"/>
    <lineage>
        <taxon>Archaea</taxon>
        <taxon>Methanobacteriati</taxon>
        <taxon>Methanobacteriota</taxon>
        <taxon>environmental samples</taxon>
    </lineage>
</organism>
<accession>A0A075HUT9</accession>